<organism evidence="4 5">
    <name type="scientific">Pseudonocardia hierapolitana</name>
    <dbReference type="NCBI Taxonomy" id="1128676"/>
    <lineage>
        <taxon>Bacteria</taxon>
        <taxon>Bacillati</taxon>
        <taxon>Actinomycetota</taxon>
        <taxon>Actinomycetes</taxon>
        <taxon>Pseudonocardiales</taxon>
        <taxon>Pseudonocardiaceae</taxon>
        <taxon>Pseudonocardia</taxon>
    </lineage>
</organism>
<dbReference type="InterPro" id="IPR008792">
    <property type="entry name" value="PQQD"/>
</dbReference>
<dbReference type="EMBL" id="VIWU01000001">
    <property type="protein sequence ID" value="TWF82382.1"/>
    <property type="molecule type" value="Genomic_DNA"/>
</dbReference>
<accession>A0A561T5K1</accession>
<dbReference type="UniPathway" id="UPA00539"/>
<dbReference type="Proteomes" id="UP000321261">
    <property type="component" value="Unassembled WGS sequence"/>
</dbReference>
<reference evidence="4 5" key="1">
    <citation type="submission" date="2019-06" db="EMBL/GenBank/DDBJ databases">
        <title>Sequencing the genomes of 1000 actinobacteria strains.</title>
        <authorList>
            <person name="Klenk H.-P."/>
        </authorList>
    </citation>
    <scope>NUCLEOTIDE SEQUENCE [LARGE SCALE GENOMIC DNA]</scope>
    <source>
        <strain evidence="4 5">DSM 45671</strain>
    </source>
</reference>
<evidence type="ECO:0000256" key="2">
    <source>
        <dbReference type="ARBA" id="ARBA00011741"/>
    </source>
</evidence>
<evidence type="ECO:0000256" key="3">
    <source>
        <dbReference type="ARBA" id="ARBA00022905"/>
    </source>
</evidence>
<evidence type="ECO:0000313" key="5">
    <source>
        <dbReference type="Proteomes" id="UP000321261"/>
    </source>
</evidence>
<dbReference type="GO" id="GO:0048038">
    <property type="term" value="F:quinone binding"/>
    <property type="evidence" value="ECO:0007669"/>
    <property type="project" value="InterPro"/>
</dbReference>
<comment type="subunit">
    <text evidence="2">Monomer. Interacts with PqqE.</text>
</comment>
<keyword evidence="5" id="KW-1185">Reference proteome</keyword>
<sequence length="104" mass="11821">MPSTPPIRTGPTQIDSRDRPRLARHVRLTFDRARERHVLLSPETVVVLNATGTAVLELCDGQRTVTEIVAELGARYSRVVDEEVRGFLDRLLARRCVEVDRDEE</sequence>
<gene>
    <name evidence="4" type="ORF">FHX44_118331</name>
</gene>
<dbReference type="NCBIfam" id="TIGR03859">
    <property type="entry name" value="PQQ_PqqD"/>
    <property type="match status" value="1"/>
</dbReference>
<dbReference type="Pfam" id="PF05402">
    <property type="entry name" value="PqqD"/>
    <property type="match status" value="1"/>
</dbReference>
<comment type="caution">
    <text evidence="4">The sequence shown here is derived from an EMBL/GenBank/DDBJ whole genome shotgun (WGS) entry which is preliminary data.</text>
</comment>
<dbReference type="GO" id="GO:0018189">
    <property type="term" value="P:pyrroloquinoline quinone biosynthetic process"/>
    <property type="evidence" value="ECO:0007669"/>
    <property type="project" value="UniProtKB-UniPathway"/>
</dbReference>
<dbReference type="InterPro" id="IPR022479">
    <property type="entry name" value="PqqD_bac"/>
</dbReference>
<keyword evidence="3" id="KW-0884">PQQ biosynthesis</keyword>
<dbReference type="Gene3D" id="1.10.10.1150">
    <property type="entry name" value="Coenzyme PQQ synthesis protein D (PqqD)"/>
    <property type="match status" value="1"/>
</dbReference>
<comment type="pathway">
    <text evidence="1">Cofactor biosynthesis; pyrroloquinoline quinone biosynthesis.</text>
</comment>
<evidence type="ECO:0000313" key="4">
    <source>
        <dbReference type="EMBL" id="TWF82382.1"/>
    </source>
</evidence>
<name>A0A561T5K1_9PSEU</name>
<dbReference type="RefSeq" id="WP_147260698.1">
    <property type="nucleotide sequence ID" value="NZ_VIWU01000001.1"/>
</dbReference>
<dbReference type="AlphaFoldDB" id="A0A561T5K1"/>
<evidence type="ECO:0000256" key="1">
    <source>
        <dbReference type="ARBA" id="ARBA00004886"/>
    </source>
</evidence>
<protein>
    <submittedName>
        <fullName evidence="4">Pyrroloquinoline quinone biosynthesis protein D</fullName>
    </submittedName>
</protein>
<proteinExistence type="predicted"/>
<dbReference type="InterPro" id="IPR041881">
    <property type="entry name" value="PqqD_sf"/>
</dbReference>
<dbReference type="OrthoDB" id="7995890at2"/>